<dbReference type="Proteomes" id="UP001519363">
    <property type="component" value="Unassembled WGS sequence"/>
</dbReference>
<gene>
    <name evidence="2" type="ORF">JOF53_001385</name>
</gene>
<dbReference type="InterPro" id="IPR015107">
    <property type="entry name" value="Transglut_prok"/>
</dbReference>
<reference evidence="2 3" key="1">
    <citation type="submission" date="2021-03" db="EMBL/GenBank/DDBJ databases">
        <title>Sequencing the genomes of 1000 actinobacteria strains.</title>
        <authorList>
            <person name="Klenk H.-P."/>
        </authorList>
    </citation>
    <scope>NUCLEOTIDE SEQUENCE [LARGE SCALE GENOMIC DNA]</scope>
    <source>
        <strain evidence="2 3">DSM 44580</strain>
    </source>
</reference>
<dbReference type="SUPFAM" id="SSF54001">
    <property type="entry name" value="Cysteine proteinases"/>
    <property type="match status" value="1"/>
</dbReference>
<keyword evidence="3" id="KW-1185">Reference proteome</keyword>
<dbReference type="InterPro" id="IPR038765">
    <property type="entry name" value="Papain-like_cys_pep_sf"/>
</dbReference>
<proteinExistence type="predicted"/>
<evidence type="ECO:0000256" key="1">
    <source>
        <dbReference type="SAM" id="SignalP"/>
    </source>
</evidence>
<protein>
    <submittedName>
        <fullName evidence="2">Uncharacterized protein</fullName>
    </submittedName>
</protein>
<feature type="signal peptide" evidence="1">
    <location>
        <begin position="1"/>
        <end position="27"/>
    </location>
</feature>
<dbReference type="Pfam" id="PF09017">
    <property type="entry name" value="Transglut_prok"/>
    <property type="match status" value="1"/>
</dbReference>
<sequence length="267" mass="29620">MRNSLVARTLTAATLGLGLLLSGTAVATAAPAPNSTAAVSIVGLPIAPPLRPGVPSKTWQVADYVKAWEKYHGRPMTQDERDNLARGCIGVTVVNLERQDVGNPPLGLSFGTFGKALEVQAALNAIIAERPSPAEYAARVRAHPLLGKLDNVQRALPSGLDASELTAAVFSKRFYSKQNPNWSEEYTEKMYRPNARGQVDMSTYRYAARPGYVNFDYGWYDENTRNWWHANHAEPGMKVYQSTFEYYSRDLLDFDRQVFTVAFAKKI</sequence>
<dbReference type="EMBL" id="JAGIOO010000001">
    <property type="protein sequence ID" value="MBP2472513.1"/>
    <property type="molecule type" value="Genomic_DNA"/>
</dbReference>
<dbReference type="Gene3D" id="3.90.1360.10">
    <property type="entry name" value="Protein-glutamine gamma-glutamyltransferase"/>
    <property type="match status" value="1"/>
</dbReference>
<keyword evidence="1" id="KW-0732">Signal</keyword>
<name>A0ABS5A7E7_9PSEU</name>
<dbReference type="InterPro" id="IPR037084">
    <property type="entry name" value="Transglut_prok_sf"/>
</dbReference>
<comment type="caution">
    <text evidence="2">The sequence shown here is derived from an EMBL/GenBank/DDBJ whole genome shotgun (WGS) entry which is preliminary data.</text>
</comment>
<organism evidence="2 3">
    <name type="scientific">Crossiella equi</name>
    <dbReference type="NCBI Taxonomy" id="130796"/>
    <lineage>
        <taxon>Bacteria</taxon>
        <taxon>Bacillati</taxon>
        <taxon>Actinomycetota</taxon>
        <taxon>Actinomycetes</taxon>
        <taxon>Pseudonocardiales</taxon>
        <taxon>Pseudonocardiaceae</taxon>
        <taxon>Crossiella</taxon>
    </lineage>
</organism>
<feature type="chain" id="PRO_5046585204" evidence="1">
    <location>
        <begin position="28"/>
        <end position="267"/>
    </location>
</feature>
<evidence type="ECO:0000313" key="3">
    <source>
        <dbReference type="Proteomes" id="UP001519363"/>
    </source>
</evidence>
<dbReference type="RefSeq" id="WP_143343090.1">
    <property type="nucleotide sequence ID" value="NZ_JAGIOO010000001.1"/>
</dbReference>
<evidence type="ECO:0000313" key="2">
    <source>
        <dbReference type="EMBL" id="MBP2472513.1"/>
    </source>
</evidence>
<accession>A0ABS5A7E7</accession>